<dbReference type="Proteomes" id="UP000000844">
    <property type="component" value="Chromosome"/>
</dbReference>
<dbReference type="NCBIfam" id="TIGR04474">
    <property type="entry name" value="tcm_partner"/>
    <property type="match status" value="1"/>
</dbReference>
<dbReference type="EMBL" id="CP001778">
    <property type="protein sequence ID" value="ADD45892.1"/>
    <property type="molecule type" value="Genomic_DNA"/>
</dbReference>
<dbReference type="STRING" id="446470.Snas_6272"/>
<organism evidence="1 2">
    <name type="scientific">Stackebrandtia nassauensis (strain DSM 44728 / CIP 108903 / NRRL B-16338 / NBRC 102104 / LLR-40K-21)</name>
    <dbReference type="NCBI Taxonomy" id="446470"/>
    <lineage>
        <taxon>Bacteria</taxon>
        <taxon>Bacillati</taxon>
        <taxon>Actinomycetota</taxon>
        <taxon>Actinomycetes</taxon>
        <taxon>Glycomycetales</taxon>
        <taxon>Glycomycetaceae</taxon>
        <taxon>Stackebrandtia</taxon>
    </lineage>
</organism>
<dbReference type="AlphaFoldDB" id="D3Q407"/>
<dbReference type="InterPro" id="IPR031009">
    <property type="entry name" value="Tcm_partner"/>
</dbReference>
<name>D3Q407_STANL</name>
<dbReference type="KEGG" id="sna:Snas_6272"/>
<gene>
    <name evidence="1" type="ordered locus">Snas_6272</name>
</gene>
<protein>
    <recommendedName>
        <fullName evidence="3">Three-Cys-motif partner protein TcmP</fullName>
    </recommendedName>
</protein>
<dbReference type="eggNOG" id="ENOG502Z8JQ">
    <property type="taxonomic scope" value="Bacteria"/>
</dbReference>
<evidence type="ECO:0008006" key="3">
    <source>
        <dbReference type="Google" id="ProtNLM"/>
    </source>
</evidence>
<reference evidence="1 2" key="1">
    <citation type="journal article" date="2009" name="Stand. Genomic Sci.">
        <title>Complete genome sequence of Stackebrandtia nassauensis type strain (LLR-40K-21).</title>
        <authorList>
            <person name="Munk C."/>
            <person name="Lapidus A."/>
            <person name="Copeland A."/>
            <person name="Jando M."/>
            <person name="Mayilraj S."/>
            <person name="Glavina Del Rio T."/>
            <person name="Nolan M."/>
            <person name="Chen F."/>
            <person name="Lucas S."/>
            <person name="Tice H."/>
            <person name="Cheng J.F."/>
            <person name="Han C."/>
            <person name="Detter J.C."/>
            <person name="Bruce D."/>
            <person name="Goodwin L."/>
            <person name="Chain P."/>
            <person name="Pitluck S."/>
            <person name="Goker M."/>
            <person name="Ovchinikova G."/>
            <person name="Pati A."/>
            <person name="Ivanova N."/>
            <person name="Mavromatis K."/>
            <person name="Chen A."/>
            <person name="Palaniappan K."/>
            <person name="Land M."/>
            <person name="Hauser L."/>
            <person name="Chang Y.J."/>
            <person name="Jeffries C.D."/>
            <person name="Bristow J."/>
            <person name="Eisen J.A."/>
            <person name="Markowitz V."/>
            <person name="Hugenholtz P."/>
            <person name="Kyrpides N.C."/>
            <person name="Klenk H.P."/>
        </authorList>
    </citation>
    <scope>NUCLEOTIDE SEQUENCE [LARGE SCALE GENOMIC DNA]</scope>
    <source>
        <strain evidence="2">DSM 44728 / CIP 108903 / NRRL B-16338 / NBRC 102104 / LLR-40K-21</strain>
    </source>
</reference>
<proteinExistence type="predicted"/>
<sequence length="339" mass="39355">MERLWGWWTQHKLEILGEYLQAFATATKNKSKSRIYFDLFAGVPKNRAKLTNEEIVGSAQRALTTDPPFTHVALFELAPKAQLLRNALAQQFPRHTGVRVYDGDCNVQIDRALGDFAHVRWAPAFAFVDQHDNEIRWETLTKLARFRRTMRRVPTKTELWILLGTSFNVRTLLRKDGRANGEYADSLTRMFGDDSWRPIVEARRDELISATMFRAEWVNLMRWRLERVLGYGITYAFTMKETGGKDLYDMVFASDHQAGQKIMAHLYGKAAARHEQMRQHALRIRRDQSLQKKDGTVGLFALTTDMVVVDVPNKELYVHDQPHEPRDLTYYRSHGDQLV</sequence>
<accession>D3Q407</accession>
<evidence type="ECO:0000313" key="2">
    <source>
        <dbReference type="Proteomes" id="UP000000844"/>
    </source>
</evidence>
<evidence type="ECO:0000313" key="1">
    <source>
        <dbReference type="EMBL" id="ADD45892.1"/>
    </source>
</evidence>
<keyword evidence="2" id="KW-1185">Reference proteome</keyword>
<dbReference type="HOGENOM" id="CLU_072779_0_0_11"/>